<gene>
    <name evidence="2" type="ORF">ES288_A02G102500v1</name>
</gene>
<dbReference type="PANTHER" id="PTHR10492:SF94">
    <property type="entry name" value="ATP-DEPENDENT DNA HELICASE"/>
    <property type="match status" value="1"/>
</dbReference>
<feature type="domain" description="DNA helicase Pif1-like 2B" evidence="1">
    <location>
        <begin position="44"/>
        <end position="86"/>
    </location>
</feature>
<evidence type="ECO:0000259" key="1">
    <source>
        <dbReference type="Pfam" id="PF21530"/>
    </source>
</evidence>
<name>A0A5D2HC75_GOSDA</name>
<sequence>MTVCAVLATTNDYVDKINEKMMNIKTFNSSDQAMDDTNTNHPKELLNTLLPNWLPPHKLVLKVNFLPIHLRNLNLSNGLCNETRMVYKSFTNKVIHDEIRIRQDVGKTSHFTKNM</sequence>
<accession>A0A5D2HC75</accession>
<evidence type="ECO:0000313" key="3">
    <source>
        <dbReference type="Proteomes" id="UP000323506"/>
    </source>
</evidence>
<protein>
    <recommendedName>
        <fullName evidence="1">DNA helicase Pif1-like 2B domain-containing protein</fullName>
    </recommendedName>
</protein>
<dbReference type="InterPro" id="IPR049163">
    <property type="entry name" value="Pif1-like_2B_dom"/>
</dbReference>
<dbReference type="EMBL" id="CM017689">
    <property type="protein sequence ID" value="TYH27861.1"/>
    <property type="molecule type" value="Genomic_DNA"/>
</dbReference>
<keyword evidence="3" id="KW-1185">Reference proteome</keyword>
<dbReference type="Proteomes" id="UP000323506">
    <property type="component" value="Chromosome A02"/>
</dbReference>
<reference evidence="2 3" key="1">
    <citation type="submission" date="2019-06" db="EMBL/GenBank/DDBJ databases">
        <title>WGS assembly of Gossypium darwinii.</title>
        <authorList>
            <person name="Chen Z.J."/>
            <person name="Sreedasyam A."/>
            <person name="Ando A."/>
            <person name="Song Q."/>
            <person name="De L."/>
            <person name="Hulse-Kemp A."/>
            <person name="Ding M."/>
            <person name="Ye W."/>
            <person name="Kirkbride R."/>
            <person name="Jenkins J."/>
            <person name="Plott C."/>
            <person name="Lovell J."/>
            <person name="Lin Y.-M."/>
            <person name="Vaughn R."/>
            <person name="Liu B."/>
            <person name="Li W."/>
            <person name="Simpson S."/>
            <person name="Scheffler B."/>
            <person name="Saski C."/>
            <person name="Grover C."/>
            <person name="Hu G."/>
            <person name="Conover J."/>
            <person name="Carlson J."/>
            <person name="Shu S."/>
            <person name="Boston L."/>
            <person name="Williams M."/>
            <person name="Peterson D."/>
            <person name="Mcgee K."/>
            <person name="Jones D."/>
            <person name="Wendel J."/>
            <person name="Stelly D."/>
            <person name="Grimwood J."/>
            <person name="Schmutz J."/>
        </authorList>
    </citation>
    <scope>NUCLEOTIDE SEQUENCE [LARGE SCALE GENOMIC DNA]</scope>
    <source>
        <strain evidence="2">1808015.09</strain>
    </source>
</reference>
<organism evidence="2 3">
    <name type="scientific">Gossypium darwinii</name>
    <name type="common">Darwin's cotton</name>
    <name type="synonym">Gossypium barbadense var. darwinii</name>
    <dbReference type="NCBI Taxonomy" id="34276"/>
    <lineage>
        <taxon>Eukaryota</taxon>
        <taxon>Viridiplantae</taxon>
        <taxon>Streptophyta</taxon>
        <taxon>Embryophyta</taxon>
        <taxon>Tracheophyta</taxon>
        <taxon>Spermatophyta</taxon>
        <taxon>Magnoliopsida</taxon>
        <taxon>eudicotyledons</taxon>
        <taxon>Gunneridae</taxon>
        <taxon>Pentapetalae</taxon>
        <taxon>rosids</taxon>
        <taxon>malvids</taxon>
        <taxon>Malvales</taxon>
        <taxon>Malvaceae</taxon>
        <taxon>Malvoideae</taxon>
        <taxon>Gossypium</taxon>
    </lineage>
</organism>
<dbReference type="AlphaFoldDB" id="A0A5D2HC75"/>
<dbReference type="PANTHER" id="PTHR10492">
    <property type="match status" value="1"/>
</dbReference>
<proteinExistence type="predicted"/>
<dbReference type="Pfam" id="PF21530">
    <property type="entry name" value="Pif1_2B_dom"/>
    <property type="match status" value="1"/>
</dbReference>
<evidence type="ECO:0000313" key="2">
    <source>
        <dbReference type="EMBL" id="TYH27861.1"/>
    </source>
</evidence>